<dbReference type="GO" id="GO:0008270">
    <property type="term" value="F:zinc ion binding"/>
    <property type="evidence" value="ECO:0007669"/>
    <property type="project" value="UniProtKB-KW"/>
</dbReference>
<dbReference type="PROSITE" id="PS50119">
    <property type="entry name" value="ZF_BBOX"/>
    <property type="match status" value="2"/>
</dbReference>
<dbReference type="PROSITE" id="PS50194">
    <property type="entry name" value="FILAMIN_REPEAT"/>
    <property type="match status" value="1"/>
</dbReference>
<dbReference type="SMART" id="SM00557">
    <property type="entry name" value="IG_FLMN"/>
    <property type="match status" value="1"/>
</dbReference>
<comment type="caution">
    <text evidence="10">The sequence shown here is derived from an EMBL/GenBank/DDBJ whole genome shotgun (WGS) entry which is preliminary data.</text>
</comment>
<protein>
    <submittedName>
        <fullName evidence="10">E3 ubiquitin-protein ligase TRIM71</fullName>
    </submittedName>
</protein>
<gene>
    <name evidence="10" type="ORF">P5673_026252</name>
</gene>
<keyword evidence="2" id="KW-0677">Repeat</keyword>
<evidence type="ECO:0000256" key="3">
    <source>
        <dbReference type="ARBA" id="ARBA00022771"/>
    </source>
</evidence>
<dbReference type="SUPFAM" id="SSF81296">
    <property type="entry name" value="E set domains"/>
    <property type="match status" value="1"/>
</dbReference>
<feature type="domain" description="B box-type" evidence="9">
    <location>
        <begin position="33"/>
        <end position="82"/>
    </location>
</feature>
<evidence type="ECO:0000256" key="7">
    <source>
        <dbReference type="PROSITE-ProRule" id="PRU00504"/>
    </source>
</evidence>
<feature type="repeat" description="NHL" evidence="7">
    <location>
        <begin position="454"/>
        <end position="497"/>
    </location>
</feature>
<reference evidence="10" key="2">
    <citation type="journal article" date="2023" name="Science">
        <title>Genomic signatures of disease resistance in endangered staghorn corals.</title>
        <authorList>
            <person name="Vollmer S.V."/>
            <person name="Selwyn J.D."/>
            <person name="Despard B.A."/>
            <person name="Roesel C.L."/>
        </authorList>
    </citation>
    <scope>NUCLEOTIDE SEQUENCE</scope>
    <source>
        <strain evidence="10">K2</strain>
    </source>
</reference>
<dbReference type="InterPro" id="IPR011042">
    <property type="entry name" value="6-blade_b-propeller_TolB-like"/>
</dbReference>
<dbReference type="Proteomes" id="UP001249851">
    <property type="component" value="Unassembled WGS sequence"/>
</dbReference>
<dbReference type="AlphaFoldDB" id="A0AAD9Q0S1"/>
<sequence>MNLPEANRFDKLPTSFHHNSLLSVLGVRQVGDGSEISCGICKKASVEISYCFDCEKLMCSDCKNAHELFKNAAFQGHKVTPVKQFQGKDYEAMLKRQSFCSQQYHEREPTRFYCTECEMCVCQICIKTIHKHHGVELLEKALESANEEIQRLAEMTKERIKTFHASIRQIEEREAEMEANVASSKREVSRAADQIVAKARELERDNITALENTRLLNAQKFNSAKQRLQSFAKQFTQAVDFAQKIVEINSYSDVIQSHQQIVSRFKDLDKIPVPPLPARSSTMFVQTCNPSNLELGFTTTADVDVNKSAVNGLNQEFQAGVEGTLVVRPRIHSKEGVTEAVKTKIYVQVLMEPVEKVSRMDVFDQGDGSYQVKFVAKVPGCLKVSVKINNKELAKSPFTVHVKERRIQVVGELEFVGKVPKDPSAIAVNSEGLIAVADYGGHCILLYNAKGEYQRELGSYGENEGQFHKPADIIFINDDEVLVADARNHRLQQFNVKTGNFVKSFGKEGRGAGEFNFPCGVCMNDSGNIVVTDTGNGRVQVLTEDGEHLLTFGENGELHRPVKCIYWRNAYIVSSLRNHILNLFDCGGTLLYQIGESGTEKIHLPSELWRFCIESSRNHQNLLVNDDNGCIYQFTMDNYWTGKTVDSLEGVISITAAPHGRIFVVGEKAKTVLFLK</sequence>
<keyword evidence="8" id="KW-0175">Coiled coil</keyword>
<dbReference type="CDD" id="cd19757">
    <property type="entry name" value="Bbox1"/>
    <property type="match status" value="1"/>
</dbReference>
<dbReference type="SUPFAM" id="SSF101898">
    <property type="entry name" value="NHL repeat"/>
    <property type="match status" value="1"/>
</dbReference>
<dbReference type="CDD" id="cd19756">
    <property type="entry name" value="Bbox2"/>
    <property type="match status" value="1"/>
</dbReference>
<evidence type="ECO:0000256" key="2">
    <source>
        <dbReference type="ARBA" id="ARBA00022737"/>
    </source>
</evidence>
<dbReference type="InterPro" id="IPR001258">
    <property type="entry name" value="NHL_repeat"/>
</dbReference>
<proteinExistence type="predicted"/>
<keyword evidence="1" id="KW-0479">Metal-binding</keyword>
<dbReference type="PANTHER" id="PTHR25462">
    <property type="entry name" value="BONUS, ISOFORM C-RELATED"/>
    <property type="match status" value="1"/>
</dbReference>
<evidence type="ECO:0000256" key="4">
    <source>
        <dbReference type="ARBA" id="ARBA00022833"/>
    </source>
</evidence>
<name>A0AAD9Q0S1_ACRCE</name>
<evidence type="ECO:0000313" key="10">
    <source>
        <dbReference type="EMBL" id="KAK2552599.1"/>
    </source>
</evidence>
<dbReference type="InterPro" id="IPR014756">
    <property type="entry name" value="Ig_E-set"/>
</dbReference>
<evidence type="ECO:0000313" key="11">
    <source>
        <dbReference type="Proteomes" id="UP001249851"/>
    </source>
</evidence>
<feature type="repeat" description="Filamin" evidence="6">
    <location>
        <begin position="300"/>
        <end position="402"/>
    </location>
</feature>
<dbReference type="InterPro" id="IPR017868">
    <property type="entry name" value="Filamin/ABP280_repeat-like"/>
</dbReference>
<dbReference type="EMBL" id="JARQWQ010000085">
    <property type="protein sequence ID" value="KAK2552599.1"/>
    <property type="molecule type" value="Genomic_DNA"/>
</dbReference>
<evidence type="ECO:0000256" key="8">
    <source>
        <dbReference type="SAM" id="Coils"/>
    </source>
</evidence>
<evidence type="ECO:0000256" key="1">
    <source>
        <dbReference type="ARBA" id="ARBA00022723"/>
    </source>
</evidence>
<keyword evidence="3 5" id="KW-0863">Zinc-finger</keyword>
<feature type="coiled-coil region" evidence="8">
    <location>
        <begin position="135"/>
        <end position="205"/>
    </location>
</feature>
<dbReference type="PANTHER" id="PTHR25462:SF296">
    <property type="entry name" value="MEIOTIC P26, ISOFORM F"/>
    <property type="match status" value="1"/>
</dbReference>
<dbReference type="Gene3D" id="2.60.40.10">
    <property type="entry name" value="Immunoglobulins"/>
    <property type="match status" value="1"/>
</dbReference>
<dbReference type="Gene3D" id="2.120.10.30">
    <property type="entry name" value="TolB, C-terminal domain"/>
    <property type="match status" value="1"/>
</dbReference>
<organism evidence="10 11">
    <name type="scientific">Acropora cervicornis</name>
    <name type="common">Staghorn coral</name>
    <dbReference type="NCBI Taxonomy" id="6130"/>
    <lineage>
        <taxon>Eukaryota</taxon>
        <taxon>Metazoa</taxon>
        <taxon>Cnidaria</taxon>
        <taxon>Anthozoa</taxon>
        <taxon>Hexacorallia</taxon>
        <taxon>Scleractinia</taxon>
        <taxon>Astrocoeniina</taxon>
        <taxon>Acroporidae</taxon>
        <taxon>Acropora</taxon>
    </lineage>
</organism>
<dbReference type="Pfam" id="PF00643">
    <property type="entry name" value="zf-B_box"/>
    <property type="match status" value="2"/>
</dbReference>
<keyword evidence="11" id="KW-1185">Reference proteome</keyword>
<dbReference type="Gene3D" id="3.30.160.60">
    <property type="entry name" value="Classic Zinc Finger"/>
    <property type="match status" value="1"/>
</dbReference>
<evidence type="ECO:0000259" key="9">
    <source>
        <dbReference type="PROSITE" id="PS50119"/>
    </source>
</evidence>
<dbReference type="PROSITE" id="PS51125">
    <property type="entry name" value="NHL"/>
    <property type="match status" value="3"/>
</dbReference>
<keyword evidence="4" id="KW-0862">Zinc</keyword>
<reference evidence="10" key="1">
    <citation type="journal article" date="2023" name="G3 (Bethesda)">
        <title>Whole genome assembly and annotation of the endangered Caribbean coral Acropora cervicornis.</title>
        <authorList>
            <person name="Selwyn J.D."/>
            <person name="Vollmer S.V."/>
        </authorList>
    </citation>
    <scope>NUCLEOTIDE SEQUENCE</scope>
    <source>
        <strain evidence="10">K2</strain>
    </source>
</reference>
<dbReference type="SUPFAM" id="SSF57845">
    <property type="entry name" value="B-box zinc-binding domain"/>
    <property type="match status" value="1"/>
</dbReference>
<dbReference type="InterPro" id="IPR013783">
    <property type="entry name" value="Ig-like_fold"/>
</dbReference>
<dbReference type="InterPro" id="IPR001298">
    <property type="entry name" value="Filamin/ABP280_rpt"/>
</dbReference>
<evidence type="ECO:0000256" key="5">
    <source>
        <dbReference type="PROSITE-ProRule" id="PRU00024"/>
    </source>
</evidence>
<dbReference type="Pfam" id="PF01436">
    <property type="entry name" value="NHL"/>
    <property type="match status" value="3"/>
</dbReference>
<dbReference type="InterPro" id="IPR000315">
    <property type="entry name" value="Znf_B-box"/>
</dbReference>
<dbReference type="InterPro" id="IPR047153">
    <property type="entry name" value="TRIM45/56/19-like"/>
</dbReference>
<evidence type="ECO:0000256" key="6">
    <source>
        <dbReference type="PROSITE-ProRule" id="PRU00087"/>
    </source>
</evidence>
<dbReference type="Pfam" id="PF00630">
    <property type="entry name" value="Filamin"/>
    <property type="match status" value="1"/>
</dbReference>
<feature type="domain" description="B box-type" evidence="9">
    <location>
        <begin position="95"/>
        <end position="138"/>
    </location>
</feature>
<dbReference type="SMART" id="SM00336">
    <property type="entry name" value="BBOX"/>
    <property type="match status" value="2"/>
</dbReference>
<dbReference type="Gene3D" id="2.40.10.500">
    <property type="match status" value="1"/>
</dbReference>
<accession>A0AAD9Q0S1</accession>
<feature type="repeat" description="NHL" evidence="7">
    <location>
        <begin position="502"/>
        <end position="545"/>
    </location>
</feature>
<feature type="repeat" description="NHL" evidence="7">
    <location>
        <begin position="423"/>
        <end position="450"/>
    </location>
</feature>